<accession>A0A6J4PI79</accession>
<feature type="compositionally biased region" description="Basic residues" evidence="1">
    <location>
        <begin position="96"/>
        <end position="108"/>
    </location>
</feature>
<feature type="compositionally biased region" description="Low complexity" evidence="1">
    <location>
        <begin position="257"/>
        <end position="266"/>
    </location>
</feature>
<reference evidence="2" key="1">
    <citation type="submission" date="2020-02" db="EMBL/GenBank/DDBJ databases">
        <authorList>
            <person name="Meier V. D."/>
        </authorList>
    </citation>
    <scope>NUCLEOTIDE SEQUENCE</scope>
    <source>
        <strain evidence="2">AVDCRST_MAG55</strain>
    </source>
</reference>
<sequence length="274" mass="30613">GFNFRDRWAAGGGAGARLLGPWPGWDRDQRPAGRAVRGPVPDRLGRRGRQPGARVSSPAPTGRGHKRRRGSPHPRPRRPHGPKDHLAALRDVAGRPFRRPLHQPRHARSGGVGGRPAHRSRRRPAVQGRRGKGNGSPFGAHGAGTRHGARSPVPGVRDRVQRRDRLPRGRHRRLRRPYRKALGLEDRRRLHTHQRPRLLQDGPEHRWQHGLQGGRGACRGPGFRPARADPLRLDPRQHRRPRPLREPPLQPQPDAPPQAAAPGRAPVLCRGCRL</sequence>
<feature type="compositionally biased region" description="Basic residues" evidence="1">
    <location>
        <begin position="116"/>
        <end position="132"/>
    </location>
</feature>
<protein>
    <submittedName>
        <fullName evidence="2">Uncharacterized protein</fullName>
    </submittedName>
</protein>
<organism evidence="2">
    <name type="scientific">uncultured Rubrobacteraceae bacterium</name>
    <dbReference type="NCBI Taxonomy" id="349277"/>
    <lineage>
        <taxon>Bacteria</taxon>
        <taxon>Bacillati</taxon>
        <taxon>Actinomycetota</taxon>
        <taxon>Rubrobacteria</taxon>
        <taxon>Rubrobacterales</taxon>
        <taxon>Rubrobacteraceae</taxon>
        <taxon>environmental samples</taxon>
    </lineage>
</organism>
<feature type="compositionally biased region" description="Basic residues" evidence="1">
    <location>
        <begin position="63"/>
        <end position="80"/>
    </location>
</feature>
<name>A0A6J4PI79_9ACTN</name>
<feature type="compositionally biased region" description="Basic residues" evidence="1">
    <location>
        <begin position="168"/>
        <end position="179"/>
    </location>
</feature>
<feature type="compositionally biased region" description="Pro residues" evidence="1">
    <location>
        <begin position="246"/>
        <end position="256"/>
    </location>
</feature>
<feature type="non-terminal residue" evidence="2">
    <location>
        <position position="274"/>
    </location>
</feature>
<gene>
    <name evidence="2" type="ORF">AVDCRST_MAG55-1546</name>
</gene>
<feature type="compositionally biased region" description="Basic and acidic residues" evidence="1">
    <location>
        <begin position="156"/>
        <end position="167"/>
    </location>
</feature>
<evidence type="ECO:0000313" key="2">
    <source>
        <dbReference type="EMBL" id="CAA9414319.1"/>
    </source>
</evidence>
<feature type="non-terminal residue" evidence="2">
    <location>
        <position position="1"/>
    </location>
</feature>
<feature type="region of interest" description="Disordered" evidence="1">
    <location>
        <begin position="1"/>
        <end position="266"/>
    </location>
</feature>
<dbReference type="AlphaFoldDB" id="A0A6J4PI79"/>
<feature type="compositionally biased region" description="Basic and acidic residues" evidence="1">
    <location>
        <begin position="226"/>
        <end position="236"/>
    </location>
</feature>
<proteinExistence type="predicted"/>
<evidence type="ECO:0000256" key="1">
    <source>
        <dbReference type="SAM" id="MobiDB-lite"/>
    </source>
</evidence>
<dbReference type="EMBL" id="CADCUZ010000067">
    <property type="protein sequence ID" value="CAA9414319.1"/>
    <property type="molecule type" value="Genomic_DNA"/>
</dbReference>